<dbReference type="InterPro" id="IPR013325">
    <property type="entry name" value="RNA_pol_sigma_r2"/>
</dbReference>
<reference evidence="1" key="1">
    <citation type="submission" date="2023-01" db="EMBL/GenBank/DDBJ databases">
        <title>Genome analysis of 13 Lactobacillus isolated from gut of wild boar.</title>
        <authorList>
            <person name="Papp P."/>
            <person name="Libisch B."/>
            <person name="Nagy T."/>
            <person name="Olasz F."/>
        </authorList>
    </citation>
    <scope>NUCLEOTIDE SEQUENCE</scope>
    <source>
        <strain evidence="1">F146</strain>
    </source>
</reference>
<dbReference type="GO" id="GO:0006352">
    <property type="term" value="P:DNA-templated transcription initiation"/>
    <property type="evidence" value="ECO:0007669"/>
    <property type="project" value="InterPro"/>
</dbReference>
<evidence type="ECO:0000313" key="1">
    <source>
        <dbReference type="EMBL" id="MDC2829243.1"/>
    </source>
</evidence>
<dbReference type="RefSeq" id="WP_272208508.1">
    <property type="nucleotide sequence ID" value="NZ_JAQOMV010000021.1"/>
</dbReference>
<dbReference type="Proteomes" id="UP001220670">
    <property type="component" value="Unassembled WGS sequence"/>
</dbReference>
<proteinExistence type="predicted"/>
<gene>
    <name evidence="1" type="ORF">PO250_02760</name>
</gene>
<dbReference type="Gene3D" id="1.10.1740.10">
    <property type="match status" value="1"/>
</dbReference>
<comment type="caution">
    <text evidence="1">The sequence shown here is derived from an EMBL/GenBank/DDBJ whole genome shotgun (WGS) entry which is preliminary data.</text>
</comment>
<name>A0AAJ1MB13_LIMMU</name>
<protein>
    <submittedName>
        <fullName evidence="1">Sigma-70 family RNA polymerase sigma factor</fullName>
    </submittedName>
</protein>
<evidence type="ECO:0000313" key="2">
    <source>
        <dbReference type="Proteomes" id="UP001220670"/>
    </source>
</evidence>
<dbReference type="GO" id="GO:0003700">
    <property type="term" value="F:DNA-binding transcription factor activity"/>
    <property type="evidence" value="ECO:0007669"/>
    <property type="project" value="InterPro"/>
</dbReference>
<dbReference type="AlphaFoldDB" id="A0AAJ1MB13"/>
<accession>A0AAJ1MB13</accession>
<dbReference type="SUPFAM" id="SSF88946">
    <property type="entry name" value="Sigma2 domain of RNA polymerase sigma factors"/>
    <property type="match status" value="1"/>
</dbReference>
<dbReference type="EMBL" id="JAQONE010000011">
    <property type="protein sequence ID" value="MDC2829243.1"/>
    <property type="molecule type" value="Genomic_DNA"/>
</dbReference>
<sequence>MVKARIGSADFQALTAEKAILREAKSGNPLAIQKLFVNYQGLFCYAWQKYHPADVSLHDWLSNMYQLLYQAALHYDGSQGASFGHYLYRSLENLAKGQYRRCRAKKRIPADCLVSLSDQLPVACQESLEDQICCRLIFERFLIDDLSKFEREVLVASLFIDMPALCQRFNCSQRTIQSALSRCRKKLILALQA</sequence>
<organism evidence="1 2">
    <name type="scientific">Limosilactobacillus mucosae</name>
    <name type="common">Lactobacillus mucosae</name>
    <dbReference type="NCBI Taxonomy" id="97478"/>
    <lineage>
        <taxon>Bacteria</taxon>
        <taxon>Bacillati</taxon>
        <taxon>Bacillota</taxon>
        <taxon>Bacilli</taxon>
        <taxon>Lactobacillales</taxon>
        <taxon>Lactobacillaceae</taxon>
        <taxon>Limosilactobacillus</taxon>
    </lineage>
</organism>